<dbReference type="GO" id="GO:0032298">
    <property type="term" value="P:positive regulation of DNA-templated DNA replication initiation"/>
    <property type="evidence" value="ECO:0007669"/>
    <property type="project" value="TreeGrafter"/>
</dbReference>
<dbReference type="EMBL" id="CP017448">
    <property type="protein sequence ID" value="AOV16710.1"/>
    <property type="molecule type" value="Genomic_DNA"/>
</dbReference>
<evidence type="ECO:0000313" key="2">
    <source>
        <dbReference type="Proteomes" id="UP000095342"/>
    </source>
</evidence>
<dbReference type="InterPro" id="IPR007459">
    <property type="entry name" value="DNA_pol3_chi"/>
</dbReference>
<name>A0A1D8K716_9GAMM</name>
<dbReference type="Proteomes" id="UP000095342">
    <property type="component" value="Chromosome"/>
</dbReference>
<dbReference type="RefSeq" id="WP_070072295.1">
    <property type="nucleotide sequence ID" value="NZ_CP017448.1"/>
</dbReference>
<dbReference type="PANTHER" id="PTHR38767">
    <property type="entry name" value="DNA POLYMERASE III SUBUNIT CHI"/>
    <property type="match status" value="1"/>
</dbReference>
<sequence>MNEATATRVDFYLLPTAEPLARLQFACKLADKALASGRRLHVLTGDRSECEMLGRLLWTYGDISFRPHAITDAGNTDYPITLGCTADSLTGGSALLNLAPDVPDHYALFDQIAEIVDENPDIKIRGREHYRLYRSYGCDLQHHALGQTS</sequence>
<dbReference type="Gene3D" id="3.40.50.10110">
    <property type="entry name" value="DNA polymerase III subunit chi"/>
    <property type="match status" value="1"/>
</dbReference>
<gene>
    <name evidence="1" type="ORF">BJI67_06225</name>
</gene>
<evidence type="ECO:0008006" key="3">
    <source>
        <dbReference type="Google" id="ProtNLM"/>
    </source>
</evidence>
<dbReference type="GO" id="GO:0003677">
    <property type="term" value="F:DNA binding"/>
    <property type="evidence" value="ECO:0007669"/>
    <property type="project" value="InterPro"/>
</dbReference>
<evidence type="ECO:0000313" key="1">
    <source>
        <dbReference type="EMBL" id="AOV16710.1"/>
    </source>
</evidence>
<keyword evidence="2" id="KW-1185">Reference proteome</keyword>
<dbReference type="Pfam" id="PF04364">
    <property type="entry name" value="DNA_pol3_chi"/>
    <property type="match status" value="1"/>
</dbReference>
<accession>A0A1D8K716</accession>
<proteinExistence type="predicted"/>
<dbReference type="GO" id="GO:0006260">
    <property type="term" value="P:DNA replication"/>
    <property type="evidence" value="ECO:0007669"/>
    <property type="project" value="InterPro"/>
</dbReference>
<dbReference type="InterPro" id="IPR036768">
    <property type="entry name" value="PolIII_chi_sf"/>
</dbReference>
<dbReference type="KEGG" id="aaeo:BJI67_06225"/>
<dbReference type="PANTHER" id="PTHR38767:SF1">
    <property type="entry name" value="DNA POLYMERASE III SUBUNIT CHI"/>
    <property type="match status" value="1"/>
</dbReference>
<organism evidence="1 2">
    <name type="scientific">Acidihalobacter aeolianus</name>
    <dbReference type="NCBI Taxonomy" id="2792603"/>
    <lineage>
        <taxon>Bacteria</taxon>
        <taxon>Pseudomonadati</taxon>
        <taxon>Pseudomonadota</taxon>
        <taxon>Gammaproteobacteria</taxon>
        <taxon>Chromatiales</taxon>
        <taxon>Ectothiorhodospiraceae</taxon>
        <taxon>Acidihalobacter</taxon>
    </lineage>
</organism>
<reference evidence="1 2" key="1">
    <citation type="submission" date="2016-09" db="EMBL/GenBank/DDBJ databases">
        <title>Acidihalobacter prosperus V6 (DSM14174).</title>
        <authorList>
            <person name="Khaleque H.N."/>
            <person name="Ramsay J.P."/>
            <person name="Murphy R.J.T."/>
            <person name="Kaksonen A.H."/>
            <person name="Boxall N.J."/>
            <person name="Watkin E.L.J."/>
        </authorList>
    </citation>
    <scope>NUCLEOTIDE SEQUENCE [LARGE SCALE GENOMIC DNA]</scope>
    <source>
        <strain evidence="1 2">V6</strain>
    </source>
</reference>
<dbReference type="GO" id="GO:0003887">
    <property type="term" value="F:DNA-directed DNA polymerase activity"/>
    <property type="evidence" value="ECO:0007669"/>
    <property type="project" value="InterPro"/>
</dbReference>
<dbReference type="AlphaFoldDB" id="A0A1D8K716"/>
<protein>
    <recommendedName>
        <fullName evidence="3">DNA polymerase III subunit chi</fullName>
    </recommendedName>
</protein>
<dbReference type="SUPFAM" id="SSF102400">
    <property type="entry name" value="DNA polymerase III chi subunit"/>
    <property type="match status" value="1"/>
</dbReference>